<comment type="caution">
    <text evidence="9">The sequence shown here is derived from an EMBL/GenBank/DDBJ whole genome shotgun (WGS) entry which is preliminary data.</text>
</comment>
<evidence type="ECO:0008006" key="11">
    <source>
        <dbReference type="Google" id="ProtNLM"/>
    </source>
</evidence>
<feature type="domain" description="BDLP-like helical" evidence="8">
    <location>
        <begin position="270"/>
        <end position="609"/>
    </location>
</feature>
<accession>A0A919N9P2</accession>
<keyword evidence="10" id="KW-1185">Reference proteome</keyword>
<proteinExistence type="predicted"/>
<dbReference type="GO" id="GO:0005525">
    <property type="term" value="F:GTP binding"/>
    <property type="evidence" value="ECO:0007669"/>
    <property type="project" value="UniProtKB-KW"/>
</dbReference>
<name>A0A919N9P2_9ACTN</name>
<evidence type="ECO:0000313" key="9">
    <source>
        <dbReference type="EMBL" id="GIF06933.1"/>
    </source>
</evidence>
<evidence type="ECO:0000256" key="1">
    <source>
        <dbReference type="ARBA" id="ARBA00004370"/>
    </source>
</evidence>
<evidence type="ECO:0000313" key="10">
    <source>
        <dbReference type="Proteomes" id="UP000629619"/>
    </source>
</evidence>
<dbReference type="Pfam" id="PF21808">
    <property type="entry name" value="Dynamin-like_hel_bact"/>
    <property type="match status" value="1"/>
</dbReference>
<keyword evidence="4" id="KW-0342">GTP-binding</keyword>
<dbReference type="Gene3D" id="3.40.50.300">
    <property type="entry name" value="P-loop containing nucleotide triphosphate hydrolases"/>
    <property type="match status" value="1"/>
</dbReference>
<feature type="transmembrane region" description="Helical" evidence="6">
    <location>
        <begin position="520"/>
        <end position="540"/>
    </location>
</feature>
<keyword evidence="2" id="KW-0547">Nucleotide-binding</keyword>
<evidence type="ECO:0000256" key="3">
    <source>
        <dbReference type="ARBA" id="ARBA00022801"/>
    </source>
</evidence>
<evidence type="ECO:0000256" key="5">
    <source>
        <dbReference type="ARBA" id="ARBA00023136"/>
    </source>
</evidence>
<keyword evidence="5 6" id="KW-0472">Membrane</keyword>
<dbReference type="GO" id="GO:0008053">
    <property type="term" value="P:mitochondrial fusion"/>
    <property type="evidence" value="ECO:0007669"/>
    <property type="project" value="TreeGrafter"/>
</dbReference>
<dbReference type="GO" id="GO:0003924">
    <property type="term" value="F:GTPase activity"/>
    <property type="evidence" value="ECO:0007669"/>
    <property type="project" value="InterPro"/>
</dbReference>
<evidence type="ECO:0000259" key="8">
    <source>
        <dbReference type="Pfam" id="PF21808"/>
    </source>
</evidence>
<reference evidence="9" key="1">
    <citation type="submission" date="2021-01" db="EMBL/GenBank/DDBJ databases">
        <title>Whole genome shotgun sequence of Actinoplanes siamensis NBRC 109076.</title>
        <authorList>
            <person name="Komaki H."/>
            <person name="Tamura T."/>
        </authorList>
    </citation>
    <scope>NUCLEOTIDE SEQUENCE</scope>
    <source>
        <strain evidence="9">NBRC 109076</strain>
    </source>
</reference>
<dbReference type="EMBL" id="BOMW01000043">
    <property type="protein sequence ID" value="GIF06933.1"/>
    <property type="molecule type" value="Genomic_DNA"/>
</dbReference>
<dbReference type="GO" id="GO:0016020">
    <property type="term" value="C:membrane"/>
    <property type="evidence" value="ECO:0007669"/>
    <property type="project" value="UniProtKB-SubCell"/>
</dbReference>
<comment type="subcellular location">
    <subcellularLocation>
        <location evidence="1">Membrane</location>
    </subcellularLocation>
</comment>
<dbReference type="Pfam" id="PF00350">
    <property type="entry name" value="Dynamin_N"/>
    <property type="match status" value="1"/>
</dbReference>
<keyword evidence="3" id="KW-0378">Hydrolase</keyword>
<dbReference type="SUPFAM" id="SSF52540">
    <property type="entry name" value="P-loop containing nucleoside triphosphate hydrolases"/>
    <property type="match status" value="1"/>
</dbReference>
<feature type="domain" description="Dynamin N-terminal" evidence="7">
    <location>
        <begin position="56"/>
        <end position="217"/>
    </location>
</feature>
<gene>
    <name evidence="9" type="ORF">Asi03nite_44710</name>
</gene>
<keyword evidence="6" id="KW-1133">Transmembrane helix</keyword>
<dbReference type="RefSeq" id="WP_203682353.1">
    <property type="nucleotide sequence ID" value="NZ_BOMW01000043.1"/>
</dbReference>
<dbReference type="AlphaFoldDB" id="A0A919N9P2"/>
<dbReference type="InterPro" id="IPR027417">
    <property type="entry name" value="P-loop_NTPase"/>
</dbReference>
<dbReference type="Proteomes" id="UP000629619">
    <property type="component" value="Unassembled WGS sequence"/>
</dbReference>
<dbReference type="InterPro" id="IPR045063">
    <property type="entry name" value="Dynamin_N"/>
</dbReference>
<keyword evidence="6" id="KW-0812">Transmembrane</keyword>
<dbReference type="InterPro" id="IPR027094">
    <property type="entry name" value="Mitofusin_fam"/>
</dbReference>
<dbReference type="PANTHER" id="PTHR10465">
    <property type="entry name" value="TRANSMEMBRANE GTPASE FZO1"/>
    <property type="match status" value="1"/>
</dbReference>
<evidence type="ECO:0000259" key="7">
    <source>
        <dbReference type="Pfam" id="PF00350"/>
    </source>
</evidence>
<protein>
    <recommendedName>
        <fullName evidence="11">Dynamin family protein</fullName>
    </recommendedName>
</protein>
<organism evidence="9 10">
    <name type="scientific">Actinoplanes siamensis</name>
    <dbReference type="NCBI Taxonomy" id="1223317"/>
    <lineage>
        <taxon>Bacteria</taxon>
        <taxon>Bacillati</taxon>
        <taxon>Actinomycetota</taxon>
        <taxon>Actinomycetes</taxon>
        <taxon>Micromonosporales</taxon>
        <taxon>Micromonosporaceae</taxon>
        <taxon>Actinoplanes</taxon>
    </lineage>
</organism>
<dbReference type="InterPro" id="IPR049399">
    <property type="entry name" value="BDLP-like_hel"/>
</dbReference>
<evidence type="ECO:0000256" key="4">
    <source>
        <dbReference type="ARBA" id="ARBA00023134"/>
    </source>
</evidence>
<sequence length="637" mass="67976">MTVKLENGLGRLHRDGERAGAALEALQDAAARLGNTGLADQLARLIEQFRRNVLRVAFVGHFDAGKSTLINALLGGRALPARMRPTTAMITVVRSGADDAARLHFRDRGREPIPVPLAELESHLVIDGKDDAPSPYDMVVIPHRSDLLADGVELADTPGLGDAYRNSQARLDAVVRYVAAADAVVYVSTSNGFMGADDQNFVYDVLQPIGHSALLVVGTWADALEDEPGGPDAAKAYLTGTVAEIAPAERVFFVNGIGAVKAHEAGDRLALAASGVPAFEAALRSFLVDRKAGVKLSRAVLAAERVADGLTAEIAQLRDLREQDADKVRSRCTAVEEQLPVLRKQRKSVRHTMAPIVARLEAEVQDCAADFLRATADSCAEWIAAMDDPQAVSLIERFQVTARAKAAAQAAADELSGRLQREVASWQRERLGAIVERHLAELRRAVDPDLASASAFADQLLRTLDGKDAEATGGGSLRWHLHDLDPVALEHPAPAASTAIHEIAAQAAARMIAIGIVAQFLSLFTMLPGVAVAAVLGAFVPGWGERAVRRKVGETTAARLRAEAPAWGAAVRRTVAEGVGTMRATLDTAMREQVADIEDRIKARRAALDGDPDGVVRDLDRATEAVRFARAKIAEIG</sequence>
<evidence type="ECO:0000256" key="6">
    <source>
        <dbReference type="SAM" id="Phobius"/>
    </source>
</evidence>
<evidence type="ECO:0000256" key="2">
    <source>
        <dbReference type="ARBA" id="ARBA00022741"/>
    </source>
</evidence>
<dbReference type="PANTHER" id="PTHR10465:SF0">
    <property type="entry name" value="SARCALUMENIN"/>
    <property type="match status" value="1"/>
</dbReference>